<dbReference type="RefSeq" id="WP_091242388.1">
    <property type="nucleotide sequence ID" value="NZ_FNAG01000005.1"/>
</dbReference>
<reference evidence="5 6" key="1">
    <citation type="submission" date="2016-10" db="EMBL/GenBank/DDBJ databases">
        <authorList>
            <person name="de Groot N.N."/>
        </authorList>
    </citation>
    <scope>NUCLEOTIDE SEQUENCE [LARGE SCALE GENOMIC DNA]</scope>
    <source>
        <strain evidence="5 6">DSM 16957</strain>
    </source>
</reference>
<feature type="chain" id="PRO_5011758211" evidence="4">
    <location>
        <begin position="28"/>
        <end position="280"/>
    </location>
</feature>
<evidence type="ECO:0000313" key="5">
    <source>
        <dbReference type="EMBL" id="SDD69069.1"/>
    </source>
</evidence>
<dbReference type="PRINTS" id="PR01805">
    <property type="entry name" value="VACJLIPOPROT"/>
</dbReference>
<accession>A0A1G6WTF6</accession>
<proteinExistence type="inferred from homology"/>
<dbReference type="Pfam" id="PF04333">
    <property type="entry name" value="MlaA"/>
    <property type="match status" value="1"/>
</dbReference>
<name>A0A1G6WTF6_9GAMM</name>
<feature type="region of interest" description="Disordered" evidence="3">
    <location>
        <begin position="25"/>
        <end position="65"/>
    </location>
</feature>
<dbReference type="PANTHER" id="PTHR30035:SF3">
    <property type="entry name" value="INTERMEMBRANE PHOSPHOLIPID TRANSPORT SYSTEM LIPOPROTEIN MLAA"/>
    <property type="match status" value="1"/>
</dbReference>
<dbReference type="EMBL" id="FNAG01000005">
    <property type="protein sequence ID" value="SDD69069.1"/>
    <property type="molecule type" value="Genomic_DNA"/>
</dbReference>
<dbReference type="OrthoDB" id="9785326at2"/>
<feature type="signal peptide" evidence="4">
    <location>
        <begin position="1"/>
        <end position="27"/>
    </location>
</feature>
<organism evidence="5 6">
    <name type="scientific">Aquimonas voraii</name>
    <dbReference type="NCBI Taxonomy" id="265719"/>
    <lineage>
        <taxon>Bacteria</taxon>
        <taxon>Pseudomonadati</taxon>
        <taxon>Pseudomonadota</taxon>
        <taxon>Gammaproteobacteria</taxon>
        <taxon>Lysobacterales</taxon>
        <taxon>Lysobacteraceae</taxon>
        <taxon>Aquimonas</taxon>
    </lineage>
</organism>
<gene>
    <name evidence="5" type="ORF">SAMN04488509_105155</name>
</gene>
<keyword evidence="5" id="KW-0449">Lipoprotein</keyword>
<dbReference type="AlphaFoldDB" id="A0A1G6WTF6"/>
<sequence>MNTRTARSLVVGALALALLGLGQDGRAQDTGTSSSWGPSLDLENSGPRSAEHASAQSPADPWERFNRPMHRFNMTLDRIALRPVAKTYQTLAPAPLRNGVRRFFSNLQQPLASLNLLLQGEPGPAGAALGRFAINATVGIGGFFDPASRMDIPYRDADFGQTLGRWGWRESRYLVMPIFGPGTVRDVGGRLATTRVSPVSWTAREYGWGVSVMYGLDARANALQFDDLLREAEDDYLLIRDAYLQRRRCQIEDCSGDLPDYLLPDYDYEIPDVDFGEIRR</sequence>
<dbReference type="PANTHER" id="PTHR30035">
    <property type="entry name" value="LIPOPROTEIN VACJ-RELATED"/>
    <property type="match status" value="1"/>
</dbReference>
<keyword evidence="2 4" id="KW-0732">Signal</keyword>
<evidence type="ECO:0000256" key="3">
    <source>
        <dbReference type="SAM" id="MobiDB-lite"/>
    </source>
</evidence>
<dbReference type="STRING" id="265719.SAMN04488509_105155"/>
<evidence type="ECO:0000256" key="1">
    <source>
        <dbReference type="ARBA" id="ARBA00010634"/>
    </source>
</evidence>
<keyword evidence="6" id="KW-1185">Reference proteome</keyword>
<dbReference type="GO" id="GO:0120010">
    <property type="term" value="P:intermembrane phospholipid transfer"/>
    <property type="evidence" value="ECO:0007669"/>
    <property type="project" value="TreeGrafter"/>
</dbReference>
<evidence type="ECO:0000313" key="6">
    <source>
        <dbReference type="Proteomes" id="UP000199603"/>
    </source>
</evidence>
<protein>
    <submittedName>
        <fullName evidence="5">Phospholipid-binding lipoprotein MlaA</fullName>
    </submittedName>
</protein>
<evidence type="ECO:0000256" key="4">
    <source>
        <dbReference type="SAM" id="SignalP"/>
    </source>
</evidence>
<dbReference type="GO" id="GO:0016020">
    <property type="term" value="C:membrane"/>
    <property type="evidence" value="ECO:0007669"/>
    <property type="project" value="InterPro"/>
</dbReference>
<comment type="similarity">
    <text evidence="1">Belongs to the MlaA family.</text>
</comment>
<evidence type="ECO:0000256" key="2">
    <source>
        <dbReference type="ARBA" id="ARBA00022729"/>
    </source>
</evidence>
<dbReference type="InterPro" id="IPR007428">
    <property type="entry name" value="MlaA"/>
</dbReference>
<dbReference type="Proteomes" id="UP000199603">
    <property type="component" value="Unassembled WGS sequence"/>
</dbReference>